<feature type="region of interest" description="Disordered" evidence="6">
    <location>
        <begin position="994"/>
        <end position="1028"/>
    </location>
</feature>
<dbReference type="InterPro" id="IPR051002">
    <property type="entry name" value="UBA_autophagy_assoc_protein"/>
</dbReference>
<dbReference type="FunFam" id="2.60.40.2840:FF:000002">
    <property type="entry name" value="Tax1-binding protein 1 isoform 2"/>
    <property type="match status" value="1"/>
</dbReference>
<keyword evidence="1" id="KW-0479">Metal-binding</keyword>
<feature type="coiled-coil region" evidence="5">
    <location>
        <begin position="160"/>
        <end position="532"/>
    </location>
</feature>
<feature type="region of interest" description="Disordered" evidence="6">
    <location>
        <begin position="771"/>
        <end position="820"/>
    </location>
</feature>
<dbReference type="PANTHER" id="PTHR31915">
    <property type="entry name" value="SKICH DOMAIN-CONTAINING PROTEIN"/>
    <property type="match status" value="1"/>
</dbReference>
<dbReference type="Gene3D" id="2.60.40.2840">
    <property type="match status" value="1"/>
</dbReference>
<feature type="domain" description="UBZ1-type" evidence="8">
    <location>
        <begin position="1062"/>
        <end position="1087"/>
    </location>
</feature>
<dbReference type="PANTHER" id="PTHR31915:SF6">
    <property type="entry name" value="SKICH DOMAIN-CONTAINING PROTEIN"/>
    <property type="match status" value="1"/>
</dbReference>
<dbReference type="Pfam" id="PF18112">
    <property type="entry name" value="Zn-C2H2_12"/>
    <property type="match status" value="1"/>
</dbReference>
<feature type="coiled-coil region" evidence="5">
    <location>
        <begin position="678"/>
        <end position="758"/>
    </location>
</feature>
<keyword evidence="10" id="KW-1185">Reference proteome</keyword>
<feature type="region of interest" description="Disordered" evidence="6">
    <location>
        <begin position="860"/>
        <end position="955"/>
    </location>
</feature>
<evidence type="ECO:0000256" key="3">
    <source>
        <dbReference type="ARBA" id="ARBA00022833"/>
    </source>
</evidence>
<protein>
    <submittedName>
        <fullName evidence="9">TAX1BP1 protein</fullName>
    </submittedName>
</protein>
<name>A0A8J9YUT7_BRALA</name>
<evidence type="ECO:0000256" key="1">
    <source>
        <dbReference type="ARBA" id="ARBA00022723"/>
    </source>
</evidence>
<evidence type="ECO:0000259" key="8">
    <source>
        <dbReference type="Pfam" id="PF18112"/>
    </source>
</evidence>
<dbReference type="AlphaFoldDB" id="A0A8J9YUT7"/>
<dbReference type="GO" id="GO:0008270">
    <property type="term" value="F:zinc ion binding"/>
    <property type="evidence" value="ECO:0007669"/>
    <property type="project" value="UniProtKB-KW"/>
</dbReference>
<organism evidence="9 10">
    <name type="scientific">Branchiostoma lanceolatum</name>
    <name type="common">Common lancelet</name>
    <name type="synonym">Amphioxus lanceolatum</name>
    <dbReference type="NCBI Taxonomy" id="7740"/>
    <lineage>
        <taxon>Eukaryota</taxon>
        <taxon>Metazoa</taxon>
        <taxon>Chordata</taxon>
        <taxon>Cephalochordata</taxon>
        <taxon>Leptocardii</taxon>
        <taxon>Amphioxiformes</taxon>
        <taxon>Branchiostomatidae</taxon>
        <taxon>Branchiostoma</taxon>
    </lineage>
</organism>
<reference evidence="9" key="1">
    <citation type="submission" date="2022-01" db="EMBL/GenBank/DDBJ databases">
        <authorList>
            <person name="Braso-Vives M."/>
        </authorList>
    </citation>
    <scope>NUCLEOTIDE SEQUENCE</scope>
</reference>
<feature type="region of interest" description="Disordered" evidence="6">
    <location>
        <begin position="597"/>
        <end position="636"/>
    </location>
</feature>
<keyword evidence="3" id="KW-0862">Zinc</keyword>
<feature type="compositionally biased region" description="Low complexity" evidence="6">
    <location>
        <begin position="928"/>
        <end position="940"/>
    </location>
</feature>
<feature type="domain" description="SKICH" evidence="7">
    <location>
        <begin position="32"/>
        <end position="135"/>
    </location>
</feature>
<accession>A0A8J9YUT7</accession>
<feature type="region of interest" description="Disordered" evidence="6">
    <location>
        <begin position="1"/>
        <end position="24"/>
    </location>
</feature>
<evidence type="ECO:0000256" key="2">
    <source>
        <dbReference type="ARBA" id="ARBA00022771"/>
    </source>
</evidence>
<sequence length="1091" mass="125701">MATAEPLRDVPSFEDRPNPPNKSMSHSDFAQVLFHNVADSYVPGVDIPCRYTLTPLMTPRSRDWVGLFKIGWSSPRNYTTFAWSPLPAETEEGKDRENCVVFKAYYLPNDDGEFYQFCYVTSSGEVRGASTPFQFKPRRSIDYVEVPDETGEMLVIKERTTVLEENLQKALADKEALLNEKESFEEKVHTLQRNIQELEGTVAEESEKRETVEKEYKECQEKLATEQQLSQEHKQAADKSTNELGLMRVMLEDVNRKLVEKATEIEKLRSEIRAVRVERDQLSVKLRNEQEEKELFKSHFTASELENKERSREIRELKNLVREKEFSIEKFKLEVAKLNQNVKEGSKKLLRQESISLADKEHMKGLEERLRNTEDKLAAAEQSKLLLAEELSTVSDVRHKVHSDLETAVSQADSLKMRLKKAEETFAKKEKDLLDEMSVLRGGLDEILQDKDKIEAELKKYKEEVATTSESTQTSEGKPKAVKEDQALFFLETAHHNLEERYKDLQKEYEQLQREKLEIEREKESLVQSEDDLKHQVDDLKVRLEMGAEAYREKYRECHKLEKTIKKLSGGKVKRERSSSTDSTIKVTKEEVTEEVAKETKVEETTAEPKQTRVEETVNVTQSEPCADEAEKSSPEFDMTELQTQLTDLHHELQNRYVKVRKYKQLYMEERQRNLDLVQEQQEKVVTLEKQLEEERRQRREEKSTYDANIQRWSQKLDHLRERIRYQTEHVEDMKTYRRSLEDRVEELQSQVEEYKQYKDAWEDPILDGEETEPLLPASSPRPEDDDPSQDLPTPPDFPPLRYPNPYLSQSVQESLEYPHPSPVYPKTCAEYPQYPEPAPPPAEAVPIPTFNRQYKGTLWTEKGTDGAEGWTLVQKPAARDYSEFSTPPSSPEPSIDPTPPLTPLPPPLMPTPTAEAKLAAIKAVNMSCSSSSNSSNGSCEDLTNQEPRSFDDLANGNTEAEVSANEAEAAEVAAPIQQEPEGGCEERWMLEQRQREEEEEGENAVARTQSSIPESASHEDEYGPRTNIEDYPQCPVCEVYFPPGCNEATYDLHVQSHYGHICPMCNNFFDDNTSEDAFIVHVQSHFDHEG</sequence>
<evidence type="ECO:0000256" key="4">
    <source>
        <dbReference type="ARBA" id="ARBA00023054"/>
    </source>
</evidence>
<feature type="compositionally biased region" description="Pro residues" evidence="6">
    <location>
        <begin position="793"/>
        <end position="803"/>
    </location>
</feature>
<dbReference type="Pfam" id="PF17751">
    <property type="entry name" value="SKICH"/>
    <property type="match status" value="1"/>
</dbReference>
<evidence type="ECO:0000259" key="7">
    <source>
        <dbReference type="Pfam" id="PF17751"/>
    </source>
</evidence>
<keyword evidence="2" id="KW-0863">Zinc-finger</keyword>
<evidence type="ECO:0000256" key="5">
    <source>
        <dbReference type="SAM" id="Coils"/>
    </source>
</evidence>
<keyword evidence="4 5" id="KW-0175">Coiled coil</keyword>
<dbReference type="EMBL" id="OV696697">
    <property type="protein sequence ID" value="CAH1242119.1"/>
    <property type="molecule type" value="Genomic_DNA"/>
</dbReference>
<dbReference type="Gene3D" id="6.20.250.40">
    <property type="match status" value="1"/>
</dbReference>
<dbReference type="OrthoDB" id="10015001at2759"/>
<dbReference type="InterPro" id="IPR041641">
    <property type="entry name" value="CALCOCO1/2_Zn_UBZ1"/>
</dbReference>
<dbReference type="InterPro" id="IPR041611">
    <property type="entry name" value="SKICH"/>
</dbReference>
<evidence type="ECO:0000313" key="10">
    <source>
        <dbReference type="Proteomes" id="UP000838412"/>
    </source>
</evidence>
<evidence type="ECO:0000313" key="9">
    <source>
        <dbReference type="EMBL" id="CAH1242119.1"/>
    </source>
</evidence>
<proteinExistence type="predicted"/>
<gene>
    <name evidence="9" type="primary">TAX1BP1</name>
    <name evidence="9" type="ORF">BLAG_LOCUS5455</name>
</gene>
<evidence type="ECO:0000256" key="6">
    <source>
        <dbReference type="SAM" id="MobiDB-lite"/>
    </source>
</evidence>
<dbReference type="Proteomes" id="UP000838412">
    <property type="component" value="Chromosome 12"/>
</dbReference>
<feature type="compositionally biased region" description="Basic and acidic residues" evidence="6">
    <location>
        <begin position="1"/>
        <end position="17"/>
    </location>
</feature>
<feature type="compositionally biased region" description="Pro residues" evidence="6">
    <location>
        <begin position="889"/>
        <end position="911"/>
    </location>
</feature>